<feature type="domain" description="DUF5666" evidence="3">
    <location>
        <begin position="115"/>
        <end position="177"/>
    </location>
</feature>
<name>A0A0K6I3P9_9BURK</name>
<protein>
    <recommendedName>
        <fullName evidence="3">DUF5666 domain-containing protein</fullName>
    </recommendedName>
</protein>
<feature type="signal peptide" evidence="2">
    <location>
        <begin position="1"/>
        <end position="15"/>
    </location>
</feature>
<dbReference type="EMBL" id="CYHF01000006">
    <property type="protein sequence ID" value="CUA97663.1"/>
    <property type="molecule type" value="Genomic_DNA"/>
</dbReference>
<dbReference type="Pfam" id="PF18914">
    <property type="entry name" value="DUF5666"/>
    <property type="match status" value="1"/>
</dbReference>
<feature type="region of interest" description="Disordered" evidence="1">
    <location>
        <begin position="403"/>
        <end position="444"/>
    </location>
</feature>
<reference evidence="5" key="1">
    <citation type="submission" date="2015-08" db="EMBL/GenBank/DDBJ databases">
        <authorList>
            <person name="Varghese N."/>
        </authorList>
    </citation>
    <scope>NUCLEOTIDE SEQUENCE [LARGE SCALE GENOMIC DNA]</scope>
    <source>
        <strain evidence="5">DSM 18181</strain>
    </source>
</reference>
<dbReference type="STRING" id="339866.GCA_001418255_01834"/>
<feature type="compositionally biased region" description="Pro residues" evidence="1">
    <location>
        <begin position="403"/>
        <end position="417"/>
    </location>
</feature>
<sequence length="444" mass="45415">MLLIGLLLSVAVSVAATPGGIGGTGIEPGGIGGTGINPGGIGGTGIVAIGPVQRFGSIFVNGGEYELPSETRYRVDGSPADARSVHLGDMVRVNAVDRGGRLDAIEVRIDHALIGRITQIDSTENRLIVLGQTVQLQPSTLLRTVDDKPLHPAALAVGDVVRISGLDQGAGRWQAMRLVQLTGSKARGKADNRFLLRGTLEATRPATRQVHIGGAWLTVAPGAWPALPAVGSRVLARGLQGGGGDVITAVEREHAVEAPVGTKLVMVGYVQSQALGLESHGLRVQGASALLNAQLESAASVPTGGPALIEGVLLDARTVVVERVIAGVDAMRWALPPLAGAQSEAAKPKAAETSQGSVGISGADLAGRVPQVPTVTAPMSPNVMMPNITPPVMPVVPQVPQMPNPISPPTLPQPPSVTTPSVSPPNVGMPTMPGMPQVPSLPRP</sequence>
<evidence type="ECO:0000259" key="3">
    <source>
        <dbReference type="Pfam" id="PF18914"/>
    </source>
</evidence>
<proteinExistence type="predicted"/>
<dbReference type="InterPro" id="IPR043724">
    <property type="entry name" value="DUF5666"/>
</dbReference>
<keyword evidence="5" id="KW-1185">Reference proteome</keyword>
<gene>
    <name evidence="4" type="ORF">Ga0061069_10641</name>
</gene>
<evidence type="ECO:0000313" key="4">
    <source>
        <dbReference type="EMBL" id="CUA97663.1"/>
    </source>
</evidence>
<keyword evidence="2" id="KW-0732">Signal</keyword>
<evidence type="ECO:0000256" key="1">
    <source>
        <dbReference type="SAM" id="MobiDB-lite"/>
    </source>
</evidence>
<dbReference type="AlphaFoldDB" id="A0A0K6I3P9"/>
<dbReference type="Proteomes" id="UP000183649">
    <property type="component" value="Unassembled WGS sequence"/>
</dbReference>
<feature type="chain" id="PRO_5012926759" description="DUF5666 domain-containing protein" evidence="2">
    <location>
        <begin position="16"/>
        <end position="444"/>
    </location>
</feature>
<accession>A0A0K6I3P9</accession>
<evidence type="ECO:0000256" key="2">
    <source>
        <dbReference type="SAM" id="SignalP"/>
    </source>
</evidence>
<evidence type="ECO:0000313" key="5">
    <source>
        <dbReference type="Proteomes" id="UP000183649"/>
    </source>
</evidence>
<organism evidence="4 5">
    <name type="scientific">Thiomonas bhubaneswarensis</name>
    <dbReference type="NCBI Taxonomy" id="339866"/>
    <lineage>
        <taxon>Bacteria</taxon>
        <taxon>Pseudomonadati</taxon>
        <taxon>Pseudomonadota</taxon>
        <taxon>Betaproteobacteria</taxon>
        <taxon>Burkholderiales</taxon>
        <taxon>Thiomonas</taxon>
    </lineage>
</organism>
<feature type="region of interest" description="Disordered" evidence="1">
    <location>
        <begin position="343"/>
        <end position="364"/>
    </location>
</feature>